<keyword evidence="2" id="KW-1185">Reference proteome</keyword>
<comment type="caution">
    <text evidence="1">The sequence shown here is derived from an EMBL/GenBank/DDBJ whole genome shotgun (WGS) entry which is preliminary data.</text>
</comment>
<reference evidence="1" key="1">
    <citation type="submission" date="2022-07" db="EMBL/GenBank/DDBJ databases">
        <title>Phylogenomic reconstructions and comparative analyses of Kickxellomycotina fungi.</title>
        <authorList>
            <person name="Reynolds N.K."/>
            <person name="Stajich J.E."/>
            <person name="Barry K."/>
            <person name="Grigoriev I.V."/>
            <person name="Crous P."/>
            <person name="Smith M.E."/>
        </authorList>
    </citation>
    <scope>NUCLEOTIDE SEQUENCE</scope>
    <source>
        <strain evidence="1">NRRL 5244</strain>
    </source>
</reference>
<evidence type="ECO:0000313" key="2">
    <source>
        <dbReference type="Proteomes" id="UP001150603"/>
    </source>
</evidence>
<accession>A0ACC1JEV0</accession>
<sequence>MVHTIKLNNGVEMPEIGLGTWAAHKTGIVSDTLKTAVDLGYRHIDCATIYGNQVEIGEALKHASVPRKELFIVSKIWQTMHRPELVPKALDEILEQLQLDYLDLLLVHWPYALKPETPGMKFTASDLDN</sequence>
<feature type="non-terminal residue" evidence="1">
    <location>
        <position position="129"/>
    </location>
</feature>
<proteinExistence type="predicted"/>
<dbReference type="Proteomes" id="UP001150603">
    <property type="component" value="Unassembled WGS sequence"/>
</dbReference>
<protein>
    <submittedName>
        <fullName evidence="1">Uncharacterized protein</fullName>
    </submittedName>
</protein>
<dbReference type="EMBL" id="JANBPW010000462">
    <property type="protein sequence ID" value="KAJ1949415.1"/>
    <property type="molecule type" value="Genomic_DNA"/>
</dbReference>
<organism evidence="1 2">
    <name type="scientific">Linderina macrospora</name>
    <dbReference type="NCBI Taxonomy" id="4868"/>
    <lineage>
        <taxon>Eukaryota</taxon>
        <taxon>Fungi</taxon>
        <taxon>Fungi incertae sedis</taxon>
        <taxon>Zoopagomycota</taxon>
        <taxon>Kickxellomycotina</taxon>
        <taxon>Kickxellomycetes</taxon>
        <taxon>Kickxellales</taxon>
        <taxon>Kickxellaceae</taxon>
        <taxon>Linderina</taxon>
    </lineage>
</organism>
<name>A0ACC1JEV0_9FUNG</name>
<gene>
    <name evidence="1" type="ORF">FBU59_001154</name>
</gene>
<evidence type="ECO:0000313" key="1">
    <source>
        <dbReference type="EMBL" id="KAJ1949415.1"/>
    </source>
</evidence>